<protein>
    <recommendedName>
        <fullName evidence="4">Lipoprotein</fullName>
    </recommendedName>
</protein>
<keyword evidence="3" id="KW-1185">Reference proteome</keyword>
<sequence length="156" mass="17457">MKTRTLILLTAALPFMFSCQQSSNGDKAASKKTVLDTVKQCYTAGYEKDSAFLKLKITNTVNVLGDLTINYENKPANVGTVQGKFKGDTLYVDYTYKIGENDKNTYANPLAFLKKDGKLVMGVGQIETAYGRSYFVKDKPINFERGKFTFEEKPCK</sequence>
<name>A0ABS9ZS72_9SPHI</name>
<keyword evidence="1" id="KW-0732">Signal</keyword>
<dbReference type="Proteomes" id="UP001165460">
    <property type="component" value="Unassembled WGS sequence"/>
</dbReference>
<evidence type="ECO:0008006" key="4">
    <source>
        <dbReference type="Google" id="ProtNLM"/>
    </source>
</evidence>
<evidence type="ECO:0000256" key="1">
    <source>
        <dbReference type="SAM" id="SignalP"/>
    </source>
</evidence>
<feature type="signal peptide" evidence="1">
    <location>
        <begin position="1"/>
        <end position="24"/>
    </location>
</feature>
<organism evidence="2 3">
    <name type="scientific">Pedobacter montanisoli</name>
    <dbReference type="NCBI Taxonomy" id="2923277"/>
    <lineage>
        <taxon>Bacteria</taxon>
        <taxon>Pseudomonadati</taxon>
        <taxon>Bacteroidota</taxon>
        <taxon>Sphingobacteriia</taxon>
        <taxon>Sphingobacteriales</taxon>
        <taxon>Sphingobacteriaceae</taxon>
        <taxon>Pedobacter</taxon>
    </lineage>
</organism>
<dbReference type="RefSeq" id="WP_243358080.1">
    <property type="nucleotide sequence ID" value="NZ_JALGBH010000001.1"/>
</dbReference>
<evidence type="ECO:0000313" key="2">
    <source>
        <dbReference type="EMBL" id="MCJ0741421.1"/>
    </source>
</evidence>
<accession>A0ABS9ZS72</accession>
<reference evidence="2" key="1">
    <citation type="submission" date="2022-03" db="EMBL/GenBank/DDBJ databases">
        <authorList>
            <person name="Woo C.Y."/>
        </authorList>
    </citation>
    <scope>NUCLEOTIDE SEQUENCE</scope>
    <source>
        <strain evidence="2">CYS-01</strain>
    </source>
</reference>
<dbReference type="EMBL" id="JALGBH010000001">
    <property type="protein sequence ID" value="MCJ0741421.1"/>
    <property type="molecule type" value="Genomic_DNA"/>
</dbReference>
<feature type="chain" id="PRO_5046662378" description="Lipoprotein" evidence="1">
    <location>
        <begin position="25"/>
        <end position="156"/>
    </location>
</feature>
<proteinExistence type="predicted"/>
<gene>
    <name evidence="2" type="ORF">MMF97_01780</name>
</gene>
<evidence type="ECO:0000313" key="3">
    <source>
        <dbReference type="Proteomes" id="UP001165460"/>
    </source>
</evidence>
<dbReference type="PROSITE" id="PS51257">
    <property type="entry name" value="PROKAR_LIPOPROTEIN"/>
    <property type="match status" value="1"/>
</dbReference>
<comment type="caution">
    <text evidence="2">The sequence shown here is derived from an EMBL/GenBank/DDBJ whole genome shotgun (WGS) entry which is preliminary data.</text>
</comment>